<dbReference type="InterPro" id="IPR000653">
    <property type="entry name" value="DegT/StrS_aminotransferase"/>
</dbReference>
<sequence length="378" mass="41853">MSESPIFVTRPELPPLEDFLPYLQEIWETRVLTNNGPFHQKLEAALCEYLGVPYISLFTNATLALVTALQALRVTGEVITTPYSFVATAHSLMWNGIKPVFVDIDPVTLNLDPLRIEAAITPQTTAIMPVHCYGTPCDVDAIRRIADDYDLKVIYDAAHAFGVQRQEGDVMRSVLNHGDLSVLSFHATKVFNTLEGGAIISPDARTKQRIDHLKNFGFVNETTVVATGINGKMSEVNAALGLLQLKHVDHAITRRSEVESTYRQLFTDVPGLRMLDIPANAQRNHSYFPILIEPGFGASRDDVYQALKVRNVFARRYFYPLISDFPMYRGLPSASAANLPVSHTTASQVLCLPIFPSLTDVDIEHIASIVQSTPSSTL</sequence>
<gene>
    <name evidence="6" type="ORF">H9L17_00505</name>
</gene>
<reference evidence="6 7" key="1">
    <citation type="submission" date="2020-08" db="EMBL/GenBank/DDBJ databases">
        <title>Genome sequence of Thermomonas brevis KACC 16975T.</title>
        <authorList>
            <person name="Hyun D.-W."/>
            <person name="Bae J.-W."/>
        </authorList>
    </citation>
    <scope>NUCLEOTIDE SEQUENCE [LARGE SCALE GENOMIC DNA]</scope>
    <source>
        <strain evidence="6 7">KACC 16975</strain>
    </source>
</reference>
<dbReference type="GO" id="GO:0030170">
    <property type="term" value="F:pyridoxal phosphate binding"/>
    <property type="evidence" value="ECO:0007669"/>
    <property type="project" value="TreeGrafter"/>
</dbReference>
<keyword evidence="1 4" id="KW-0663">Pyridoxal phosphate</keyword>
<proteinExistence type="inferred from homology"/>
<dbReference type="PANTHER" id="PTHR30244:SF9">
    <property type="entry name" value="PROTEIN RV3402C"/>
    <property type="match status" value="1"/>
</dbReference>
<organism evidence="6 7">
    <name type="scientific">Thermomonas brevis</name>
    <dbReference type="NCBI Taxonomy" id="215691"/>
    <lineage>
        <taxon>Bacteria</taxon>
        <taxon>Pseudomonadati</taxon>
        <taxon>Pseudomonadota</taxon>
        <taxon>Gammaproteobacteria</taxon>
        <taxon>Lysobacterales</taxon>
        <taxon>Lysobacteraceae</taxon>
        <taxon>Thermomonas</taxon>
    </lineage>
</organism>
<comment type="similarity">
    <text evidence="2 5">Belongs to the DegT/DnrJ/EryC1 family.</text>
</comment>
<dbReference type="CDD" id="cd00616">
    <property type="entry name" value="AHBA_syn"/>
    <property type="match status" value="1"/>
</dbReference>
<protein>
    <submittedName>
        <fullName evidence="6">DegT/DnrJ/EryC1/StrS family aminotransferase</fullName>
    </submittedName>
</protein>
<keyword evidence="7" id="KW-1185">Reference proteome</keyword>
<keyword evidence="6" id="KW-0032">Aminotransferase</keyword>
<dbReference type="Gene3D" id="3.40.640.10">
    <property type="entry name" value="Type I PLP-dependent aspartate aminotransferase-like (Major domain)"/>
    <property type="match status" value="1"/>
</dbReference>
<evidence type="ECO:0000313" key="7">
    <source>
        <dbReference type="Proteomes" id="UP000515977"/>
    </source>
</evidence>
<dbReference type="AlphaFoldDB" id="A0A7G9QTN6"/>
<dbReference type="GO" id="GO:0008483">
    <property type="term" value="F:transaminase activity"/>
    <property type="evidence" value="ECO:0007669"/>
    <property type="project" value="UniProtKB-KW"/>
</dbReference>
<dbReference type="PIRSF" id="PIRSF000390">
    <property type="entry name" value="PLP_StrS"/>
    <property type="match status" value="1"/>
</dbReference>
<evidence type="ECO:0000313" key="6">
    <source>
        <dbReference type="EMBL" id="QNN46711.1"/>
    </source>
</evidence>
<name>A0A7G9QTN6_9GAMM</name>
<dbReference type="PANTHER" id="PTHR30244">
    <property type="entry name" value="TRANSAMINASE"/>
    <property type="match status" value="1"/>
</dbReference>
<evidence type="ECO:0000256" key="5">
    <source>
        <dbReference type="RuleBase" id="RU004508"/>
    </source>
</evidence>
<dbReference type="Pfam" id="PF01041">
    <property type="entry name" value="DegT_DnrJ_EryC1"/>
    <property type="match status" value="1"/>
</dbReference>
<evidence type="ECO:0000256" key="4">
    <source>
        <dbReference type="PIRSR" id="PIRSR000390-2"/>
    </source>
</evidence>
<dbReference type="InterPro" id="IPR015424">
    <property type="entry name" value="PyrdxlP-dep_Trfase"/>
</dbReference>
<accession>A0A7G9QTN6</accession>
<evidence type="ECO:0000256" key="3">
    <source>
        <dbReference type="PIRSR" id="PIRSR000390-1"/>
    </source>
</evidence>
<dbReference type="Proteomes" id="UP000515977">
    <property type="component" value="Chromosome"/>
</dbReference>
<dbReference type="EMBL" id="CP060711">
    <property type="protein sequence ID" value="QNN46711.1"/>
    <property type="molecule type" value="Genomic_DNA"/>
</dbReference>
<dbReference type="KEGG" id="tbv:H9L17_00505"/>
<feature type="modified residue" description="N6-(pyridoxal phosphate)lysine" evidence="4">
    <location>
        <position position="189"/>
    </location>
</feature>
<dbReference type="InterPro" id="IPR015421">
    <property type="entry name" value="PyrdxlP-dep_Trfase_major"/>
</dbReference>
<evidence type="ECO:0000256" key="1">
    <source>
        <dbReference type="ARBA" id="ARBA00022898"/>
    </source>
</evidence>
<dbReference type="SUPFAM" id="SSF53383">
    <property type="entry name" value="PLP-dependent transferases"/>
    <property type="match status" value="1"/>
</dbReference>
<evidence type="ECO:0000256" key="2">
    <source>
        <dbReference type="ARBA" id="ARBA00037999"/>
    </source>
</evidence>
<keyword evidence="6" id="KW-0808">Transferase</keyword>
<dbReference type="GO" id="GO:0000271">
    <property type="term" value="P:polysaccharide biosynthetic process"/>
    <property type="evidence" value="ECO:0007669"/>
    <property type="project" value="TreeGrafter"/>
</dbReference>
<dbReference type="RefSeq" id="WP_187570475.1">
    <property type="nucleotide sequence ID" value="NZ_CP060711.1"/>
</dbReference>
<feature type="active site" description="Proton acceptor" evidence="3">
    <location>
        <position position="189"/>
    </location>
</feature>